<comment type="caution">
    <text evidence="1">The sequence shown here is derived from an EMBL/GenBank/DDBJ whole genome shotgun (WGS) entry which is preliminary data.</text>
</comment>
<proteinExistence type="predicted"/>
<evidence type="ECO:0000313" key="2">
    <source>
        <dbReference type="Proteomes" id="UP001595420"/>
    </source>
</evidence>
<name>A0ABV7BYQ3_9PROT</name>
<dbReference type="EMBL" id="JBHRSB010000005">
    <property type="protein sequence ID" value="MFC3001854.1"/>
    <property type="molecule type" value="Genomic_DNA"/>
</dbReference>
<dbReference type="InterPro" id="IPR018511">
    <property type="entry name" value="Hemolysin-typ_Ca-bd_CS"/>
</dbReference>
<keyword evidence="2" id="KW-1185">Reference proteome</keyword>
<reference evidence="2" key="1">
    <citation type="journal article" date="2019" name="Int. J. Syst. Evol. Microbiol.">
        <title>The Global Catalogue of Microorganisms (GCM) 10K type strain sequencing project: providing services to taxonomists for standard genome sequencing and annotation.</title>
        <authorList>
            <consortium name="The Broad Institute Genomics Platform"/>
            <consortium name="The Broad Institute Genome Sequencing Center for Infectious Disease"/>
            <person name="Wu L."/>
            <person name="Ma J."/>
        </authorList>
    </citation>
    <scope>NUCLEOTIDE SEQUENCE [LARGE SCALE GENOMIC DNA]</scope>
    <source>
        <strain evidence="2">CGMCC 1.16855</strain>
    </source>
</reference>
<protein>
    <submittedName>
        <fullName evidence="1">Calcium-binding protein</fullName>
    </submittedName>
</protein>
<evidence type="ECO:0000313" key="1">
    <source>
        <dbReference type="EMBL" id="MFC3001854.1"/>
    </source>
</evidence>
<dbReference type="InterPro" id="IPR050557">
    <property type="entry name" value="RTX_toxin/Mannuronan_C5-epim"/>
</dbReference>
<dbReference type="InterPro" id="IPR001343">
    <property type="entry name" value="Hemolysn_Ca-bd"/>
</dbReference>
<dbReference type="PANTHER" id="PTHR38340:SF1">
    <property type="entry name" value="S-LAYER PROTEIN"/>
    <property type="match status" value="1"/>
</dbReference>
<dbReference type="PROSITE" id="PS00330">
    <property type="entry name" value="HEMOLYSIN_CALCIUM"/>
    <property type="match status" value="2"/>
</dbReference>
<gene>
    <name evidence="1" type="ORF">ACFOD3_18260</name>
</gene>
<dbReference type="PANTHER" id="PTHR38340">
    <property type="entry name" value="S-LAYER PROTEIN"/>
    <property type="match status" value="1"/>
</dbReference>
<dbReference type="Proteomes" id="UP001595420">
    <property type="component" value="Unassembled WGS sequence"/>
</dbReference>
<dbReference type="RefSeq" id="WP_216837926.1">
    <property type="nucleotide sequence ID" value="NZ_JAFNJS010000005.1"/>
</dbReference>
<accession>A0ABV7BYQ3</accession>
<sequence length="460" mass="46927">MAKEAADRLSRLSDKVLDQVTGGLVPPGLIIVTNPHAFPEGSQPPNLDDTIISTDRANVINAGAGADGIVTGDYQDFIHAGDGADSVLAGGGDDVIRGEGGADLLFGERGNDLFLWRSGDGADTIVGGQGTDTLGLTLNAHVSLEDVFAGLQMAPGGSARIEGDRIVLEGEAATLIVEGTRLTLFQLEYIQLTQESLEGMAGNDIRTGHDRAQILTGEGGDDTLEGAGGQDTIAGGVGDDLIIWSPGDGNDWISGGDGRDTLLLKIPVSYPLEQVLAGIEMADGAPRPTIVGDQISLQGSGTLTIGGETIQFSGIESIRLSPVSAGTAGDDLILGRSIGEVITGEAGNDTLIGQGGADRIEGGAGSDLIIWSSGDGSDTIDGGSGVDTLRLEDSGFATAQDLLGAMALRPGSAMPSVLPDGRLQVAGVTGSIVVQGQIIEFSNIEYIELGGFMYFQGRGG</sequence>
<dbReference type="Pfam" id="PF00353">
    <property type="entry name" value="HemolysinCabind"/>
    <property type="match status" value="7"/>
</dbReference>
<organism evidence="1 2">
    <name type="scientific">Falsiroseomonas tokyonensis</name>
    <dbReference type="NCBI Taxonomy" id="430521"/>
    <lineage>
        <taxon>Bacteria</taxon>
        <taxon>Pseudomonadati</taxon>
        <taxon>Pseudomonadota</taxon>
        <taxon>Alphaproteobacteria</taxon>
        <taxon>Acetobacterales</taxon>
        <taxon>Roseomonadaceae</taxon>
        <taxon>Falsiroseomonas</taxon>
    </lineage>
</organism>